<evidence type="ECO:0000313" key="2">
    <source>
        <dbReference type="Proteomes" id="UP000314294"/>
    </source>
</evidence>
<evidence type="ECO:0000313" key="1">
    <source>
        <dbReference type="EMBL" id="TNN65047.1"/>
    </source>
</evidence>
<comment type="caution">
    <text evidence="1">The sequence shown here is derived from an EMBL/GenBank/DDBJ whole genome shotgun (WGS) entry which is preliminary data.</text>
</comment>
<dbReference type="EMBL" id="SRLO01000242">
    <property type="protein sequence ID" value="TNN65047.1"/>
    <property type="molecule type" value="Genomic_DNA"/>
</dbReference>
<reference evidence="1 2" key="1">
    <citation type="submission" date="2019-03" db="EMBL/GenBank/DDBJ databases">
        <title>First draft genome of Liparis tanakae, snailfish: a comprehensive survey of snailfish specific genes.</title>
        <authorList>
            <person name="Kim W."/>
            <person name="Song I."/>
            <person name="Jeong J.-H."/>
            <person name="Kim D."/>
            <person name="Kim S."/>
            <person name="Ryu S."/>
            <person name="Song J.Y."/>
            <person name="Lee S.K."/>
        </authorList>
    </citation>
    <scope>NUCLEOTIDE SEQUENCE [LARGE SCALE GENOMIC DNA]</scope>
    <source>
        <tissue evidence="1">Muscle</tissue>
    </source>
</reference>
<proteinExistence type="predicted"/>
<sequence length="73" mass="8332">MLELCVRRELAGLGGVGALLHVDPHLWWMTRFDEKTFEEQVLRVSVLTERSVLLLLVILTVMKRRGGSSDLLK</sequence>
<dbReference type="AlphaFoldDB" id="A0A4Z2HGR3"/>
<gene>
    <name evidence="1" type="ORF">EYF80_024786</name>
</gene>
<name>A0A4Z2HGR3_9TELE</name>
<accession>A0A4Z2HGR3</accession>
<keyword evidence="2" id="KW-1185">Reference proteome</keyword>
<dbReference type="Proteomes" id="UP000314294">
    <property type="component" value="Unassembled WGS sequence"/>
</dbReference>
<protein>
    <submittedName>
        <fullName evidence="1">Uncharacterized protein</fullName>
    </submittedName>
</protein>
<organism evidence="1 2">
    <name type="scientific">Liparis tanakae</name>
    <name type="common">Tanaka's snailfish</name>
    <dbReference type="NCBI Taxonomy" id="230148"/>
    <lineage>
        <taxon>Eukaryota</taxon>
        <taxon>Metazoa</taxon>
        <taxon>Chordata</taxon>
        <taxon>Craniata</taxon>
        <taxon>Vertebrata</taxon>
        <taxon>Euteleostomi</taxon>
        <taxon>Actinopterygii</taxon>
        <taxon>Neopterygii</taxon>
        <taxon>Teleostei</taxon>
        <taxon>Neoteleostei</taxon>
        <taxon>Acanthomorphata</taxon>
        <taxon>Eupercaria</taxon>
        <taxon>Perciformes</taxon>
        <taxon>Cottioidei</taxon>
        <taxon>Cottales</taxon>
        <taxon>Liparidae</taxon>
        <taxon>Liparis</taxon>
    </lineage>
</organism>